<name>A0A9N9TN89_PHYSR</name>
<dbReference type="Proteomes" id="UP001153712">
    <property type="component" value="Chromosome 5"/>
</dbReference>
<accession>A0A9N9TN89</accession>
<feature type="coiled-coil region" evidence="1">
    <location>
        <begin position="2"/>
        <end position="29"/>
    </location>
</feature>
<dbReference type="AlphaFoldDB" id="A0A9N9TN89"/>
<evidence type="ECO:0000313" key="2">
    <source>
        <dbReference type="EMBL" id="CAG9861976.1"/>
    </source>
</evidence>
<dbReference type="EMBL" id="OU900098">
    <property type="protein sequence ID" value="CAG9861976.1"/>
    <property type="molecule type" value="Genomic_DNA"/>
</dbReference>
<protein>
    <submittedName>
        <fullName evidence="2">Uncharacterized protein</fullName>
    </submittedName>
</protein>
<gene>
    <name evidence="2" type="ORF">PHYEVI_LOCUS8299</name>
</gene>
<organism evidence="2 3">
    <name type="scientific">Phyllotreta striolata</name>
    <name type="common">Striped flea beetle</name>
    <name type="synonym">Crioceris striolata</name>
    <dbReference type="NCBI Taxonomy" id="444603"/>
    <lineage>
        <taxon>Eukaryota</taxon>
        <taxon>Metazoa</taxon>
        <taxon>Ecdysozoa</taxon>
        <taxon>Arthropoda</taxon>
        <taxon>Hexapoda</taxon>
        <taxon>Insecta</taxon>
        <taxon>Pterygota</taxon>
        <taxon>Neoptera</taxon>
        <taxon>Endopterygota</taxon>
        <taxon>Coleoptera</taxon>
        <taxon>Polyphaga</taxon>
        <taxon>Cucujiformia</taxon>
        <taxon>Chrysomeloidea</taxon>
        <taxon>Chrysomelidae</taxon>
        <taxon>Galerucinae</taxon>
        <taxon>Alticini</taxon>
        <taxon>Phyllotreta</taxon>
    </lineage>
</organism>
<evidence type="ECO:0000313" key="3">
    <source>
        <dbReference type="Proteomes" id="UP001153712"/>
    </source>
</evidence>
<evidence type="ECO:0000256" key="1">
    <source>
        <dbReference type="SAM" id="Coils"/>
    </source>
</evidence>
<dbReference type="InterPro" id="IPR020339">
    <property type="entry name" value="C20orf85-like"/>
</dbReference>
<keyword evidence="3" id="KW-1185">Reference proteome</keyword>
<proteinExistence type="predicted"/>
<dbReference type="Pfam" id="PF14945">
    <property type="entry name" value="LLC1"/>
    <property type="match status" value="1"/>
</dbReference>
<dbReference type="OrthoDB" id="10031946at2759"/>
<sequence length="133" mass="15399">MNMAESNRIKDLNVEINVLNAQVAVEEKAKLNWYKKWGIYLDFHKILLEEIGKRGITEEKYKKLTGGNRKMVHINKETPCITIQRSEYVPKTSNGMVGRRSDYKYNLEIMGPLYVSPKSTLPRQSSDYCIKLG</sequence>
<keyword evidence="1" id="KW-0175">Coiled coil</keyword>
<reference evidence="2" key="1">
    <citation type="submission" date="2022-01" db="EMBL/GenBank/DDBJ databases">
        <authorList>
            <person name="King R."/>
        </authorList>
    </citation>
    <scope>NUCLEOTIDE SEQUENCE</scope>
</reference>